<sequence>MTHHPTPTAPVRVLLALVTALLLAATAACGGGGAPSTEPGIADESGEPVTDDTDIDRLAGHLADLGRDNIAEIVEDRENTDVTALEAPYLTDWTLYRIAHRGPAQDLEYIVGDGPDEALFLRADPDSFARMLAEDGVEIDSGTTAETIARDYLYATRPTDFHSYVVDGTDDIKLSKSEEEKERPRIEREHGEDVHPPKAAEGSSGEYTVTAYTVYGMSLQRHTIAFGPDGAVDDNVDTLADDLPTPVSL</sequence>
<feature type="region of interest" description="Disordered" evidence="1">
    <location>
        <begin position="173"/>
        <end position="205"/>
    </location>
</feature>
<accession>A0A2P8DUN0</accession>
<feature type="signal peptide" evidence="2">
    <location>
        <begin position="1"/>
        <end position="30"/>
    </location>
</feature>
<dbReference type="AlphaFoldDB" id="A0A2P8DUN0"/>
<organism evidence="3 4">
    <name type="scientific">Murinocardiopsis flavida</name>
    <dbReference type="NCBI Taxonomy" id="645275"/>
    <lineage>
        <taxon>Bacteria</taxon>
        <taxon>Bacillati</taxon>
        <taxon>Actinomycetota</taxon>
        <taxon>Actinomycetes</taxon>
        <taxon>Streptosporangiales</taxon>
        <taxon>Nocardiopsidaceae</taxon>
        <taxon>Murinocardiopsis</taxon>
    </lineage>
</organism>
<evidence type="ECO:0008006" key="5">
    <source>
        <dbReference type="Google" id="ProtNLM"/>
    </source>
</evidence>
<feature type="compositionally biased region" description="Basic and acidic residues" evidence="1">
    <location>
        <begin position="173"/>
        <end position="198"/>
    </location>
</feature>
<keyword evidence="4" id="KW-1185">Reference proteome</keyword>
<gene>
    <name evidence="3" type="ORF">CLV63_101373</name>
</gene>
<dbReference type="EMBL" id="PYGA01000001">
    <property type="protein sequence ID" value="PSL00894.1"/>
    <property type="molecule type" value="Genomic_DNA"/>
</dbReference>
<keyword evidence="2" id="KW-0732">Signal</keyword>
<evidence type="ECO:0000256" key="1">
    <source>
        <dbReference type="SAM" id="MobiDB-lite"/>
    </source>
</evidence>
<name>A0A2P8DUN0_9ACTN</name>
<evidence type="ECO:0000313" key="4">
    <source>
        <dbReference type="Proteomes" id="UP000240542"/>
    </source>
</evidence>
<feature type="region of interest" description="Disordered" evidence="1">
    <location>
        <begin position="32"/>
        <end position="51"/>
    </location>
</feature>
<feature type="chain" id="PRO_5015132808" description="Lipoprotein" evidence="2">
    <location>
        <begin position="31"/>
        <end position="249"/>
    </location>
</feature>
<reference evidence="3 4" key="1">
    <citation type="submission" date="2018-03" db="EMBL/GenBank/DDBJ databases">
        <title>Genomic Encyclopedia of Archaeal and Bacterial Type Strains, Phase II (KMG-II): from individual species to whole genera.</title>
        <authorList>
            <person name="Goeker M."/>
        </authorList>
    </citation>
    <scope>NUCLEOTIDE SEQUENCE [LARGE SCALE GENOMIC DNA]</scope>
    <source>
        <strain evidence="3 4">DSM 45312</strain>
    </source>
</reference>
<evidence type="ECO:0000313" key="3">
    <source>
        <dbReference type="EMBL" id="PSL00894.1"/>
    </source>
</evidence>
<dbReference type="RefSeq" id="WP_146165503.1">
    <property type="nucleotide sequence ID" value="NZ_PYGA01000001.1"/>
</dbReference>
<comment type="caution">
    <text evidence="3">The sequence shown here is derived from an EMBL/GenBank/DDBJ whole genome shotgun (WGS) entry which is preliminary data.</text>
</comment>
<dbReference type="Proteomes" id="UP000240542">
    <property type="component" value="Unassembled WGS sequence"/>
</dbReference>
<evidence type="ECO:0000256" key="2">
    <source>
        <dbReference type="SAM" id="SignalP"/>
    </source>
</evidence>
<proteinExistence type="predicted"/>
<protein>
    <recommendedName>
        <fullName evidence="5">Lipoprotein</fullName>
    </recommendedName>
</protein>